<accession>A0A8H6N6P9</accession>
<name>A0A8H6N6P9_9PEZI</name>
<keyword evidence="2" id="KW-1185">Reference proteome</keyword>
<sequence length="97" mass="10941">MKDDPDEDKRPEKAGLSRVVIHTRMLRTDDATFWRRRLTSQSQAPSASQLRGAARRLSELAAASLGTEHLPRTRCMTETYAADMVVRRATRDAKGRS</sequence>
<reference evidence="1 2" key="1">
    <citation type="journal article" date="2020" name="Phytopathology">
        <title>Genome Sequence Resources of Colletotrichum truncatum, C. plurivorum, C. musicola, and C. sojae: Four Species Pathogenic to Soybean (Glycine max).</title>
        <authorList>
            <person name="Rogerio F."/>
            <person name="Boufleur T.R."/>
            <person name="Ciampi-Guillardi M."/>
            <person name="Sukno S.A."/>
            <person name="Thon M.R."/>
            <person name="Massola Junior N.S."/>
            <person name="Baroncelli R."/>
        </authorList>
    </citation>
    <scope>NUCLEOTIDE SEQUENCE [LARGE SCALE GENOMIC DNA]</scope>
    <source>
        <strain evidence="1 2">LFN0009</strain>
    </source>
</reference>
<evidence type="ECO:0000313" key="2">
    <source>
        <dbReference type="Proteomes" id="UP000652219"/>
    </source>
</evidence>
<protein>
    <submittedName>
        <fullName evidence="1">Uncharacterized protein</fullName>
    </submittedName>
</protein>
<organism evidence="1 2">
    <name type="scientific">Colletotrichum sojae</name>
    <dbReference type="NCBI Taxonomy" id="2175907"/>
    <lineage>
        <taxon>Eukaryota</taxon>
        <taxon>Fungi</taxon>
        <taxon>Dikarya</taxon>
        <taxon>Ascomycota</taxon>
        <taxon>Pezizomycotina</taxon>
        <taxon>Sordariomycetes</taxon>
        <taxon>Hypocreomycetidae</taxon>
        <taxon>Glomerellales</taxon>
        <taxon>Glomerellaceae</taxon>
        <taxon>Colletotrichum</taxon>
        <taxon>Colletotrichum orchidearum species complex</taxon>
    </lineage>
</organism>
<dbReference type="EMBL" id="WIGN01000001">
    <property type="protein sequence ID" value="KAF6821643.1"/>
    <property type="molecule type" value="Genomic_DNA"/>
</dbReference>
<evidence type="ECO:0000313" key="1">
    <source>
        <dbReference type="EMBL" id="KAF6821643.1"/>
    </source>
</evidence>
<dbReference type="Proteomes" id="UP000652219">
    <property type="component" value="Unassembled WGS sequence"/>
</dbReference>
<dbReference type="AlphaFoldDB" id="A0A8H6N6P9"/>
<proteinExistence type="predicted"/>
<comment type="caution">
    <text evidence="1">The sequence shown here is derived from an EMBL/GenBank/DDBJ whole genome shotgun (WGS) entry which is preliminary data.</text>
</comment>
<gene>
    <name evidence="1" type="ORF">CSOJ01_00146</name>
</gene>